<evidence type="ECO:0000313" key="2">
    <source>
        <dbReference type="Proteomes" id="UP000034037"/>
    </source>
</evidence>
<organism evidence="1 2">
    <name type="scientific">[Brevibacterium] flavum</name>
    <dbReference type="NCBI Taxonomy" id="92706"/>
    <lineage>
        <taxon>Bacteria</taxon>
        <taxon>Bacillati</taxon>
        <taxon>Actinomycetota</taxon>
        <taxon>Actinomycetes</taxon>
        <taxon>Mycobacteriales</taxon>
        <taxon>Corynebacteriaceae</taxon>
        <taxon>Corynebacterium</taxon>
    </lineage>
</organism>
<proteinExistence type="predicted"/>
<dbReference type="EMBL" id="CP011309">
    <property type="protein sequence ID" value="AKF26823.1"/>
    <property type="molecule type" value="Genomic_DNA"/>
</dbReference>
<accession>A0A0F6WQ44</accession>
<dbReference type="PATRIC" id="fig|92706.3.peg.880"/>
<dbReference type="Proteomes" id="UP000034037">
    <property type="component" value="Chromosome"/>
</dbReference>
<keyword evidence="2" id="KW-1185">Reference proteome</keyword>
<protein>
    <submittedName>
        <fullName evidence="1">Uncharacterized protein</fullName>
    </submittedName>
</protein>
<reference evidence="1 2" key="1">
    <citation type="submission" date="2015-04" db="EMBL/GenBank/DDBJ databases">
        <title>Complete Genome Sequence of Brevibacterium flavum ATCC 15168.</title>
        <authorList>
            <person name="Ahn J."/>
            <person name="Park G."/>
            <person name="Jeon W."/>
            <person name="Jang Y."/>
            <person name="Jang M."/>
            <person name="Lee H."/>
            <person name="Lee H."/>
        </authorList>
    </citation>
    <scope>NUCLEOTIDE SEQUENCE [LARGE SCALE GENOMIC DNA]</scope>
    <source>
        <strain evidence="1 2">ATCC 15168</strain>
    </source>
</reference>
<name>A0A0F6WQ44_9CORY</name>
<gene>
    <name evidence="1" type="ORF">YH66_04250</name>
</gene>
<sequence length="103" mass="12050">MIDMCTTPRQEIMIREQFKEINNGRVVPHYDQLEQLAEIFSTKDSIDMVNEILNRDTDFLSNEGTIFMEYIFNGGFHTDNGYQPLSYAYVERALAIRPPRIVL</sequence>
<evidence type="ECO:0000313" key="1">
    <source>
        <dbReference type="EMBL" id="AKF26823.1"/>
    </source>
</evidence>
<dbReference type="HOGENOM" id="CLU_2258358_0_0_11"/>
<dbReference type="AlphaFoldDB" id="A0A0F6WQ44"/>